<proteinExistence type="predicted"/>
<evidence type="ECO:0000256" key="1">
    <source>
        <dbReference type="SAM" id="SignalP"/>
    </source>
</evidence>
<keyword evidence="3" id="KW-1185">Reference proteome</keyword>
<reference evidence="3" key="1">
    <citation type="journal article" date="2019" name="Int. J. Syst. Evol. Microbiol.">
        <title>The Global Catalogue of Microorganisms (GCM) 10K type strain sequencing project: providing services to taxonomists for standard genome sequencing and annotation.</title>
        <authorList>
            <consortium name="The Broad Institute Genomics Platform"/>
            <consortium name="The Broad Institute Genome Sequencing Center for Infectious Disease"/>
            <person name="Wu L."/>
            <person name="Ma J."/>
        </authorList>
    </citation>
    <scope>NUCLEOTIDE SEQUENCE [LARGE SCALE GENOMIC DNA]</scope>
    <source>
        <strain evidence="3">JCM 17695</strain>
    </source>
</reference>
<sequence length="123" mass="13151">MSFVAVAAMVGIGVGTASASTSATVGCTRTVIDYVPLGGGKAQVNWVESQNVCGAYNGHFQVVGVNQPERYPIVSFRVYVNRIGYNNEPYCGTGWRLNSPGNYTNMGTACRGSPPGNRRRRVN</sequence>
<evidence type="ECO:0000313" key="2">
    <source>
        <dbReference type="EMBL" id="MFC7615289.1"/>
    </source>
</evidence>
<dbReference type="EMBL" id="JBHTEY010000004">
    <property type="protein sequence ID" value="MFC7615289.1"/>
    <property type="molecule type" value="Genomic_DNA"/>
</dbReference>
<evidence type="ECO:0000313" key="3">
    <source>
        <dbReference type="Proteomes" id="UP001596512"/>
    </source>
</evidence>
<keyword evidence="1" id="KW-0732">Signal</keyword>
<feature type="signal peptide" evidence="1">
    <location>
        <begin position="1"/>
        <end position="19"/>
    </location>
</feature>
<protein>
    <recommendedName>
        <fullName evidence="4">Secreted protein</fullName>
    </recommendedName>
</protein>
<dbReference type="Proteomes" id="UP001596512">
    <property type="component" value="Unassembled WGS sequence"/>
</dbReference>
<comment type="caution">
    <text evidence="2">The sequence shown here is derived from an EMBL/GenBank/DDBJ whole genome shotgun (WGS) entry which is preliminary data.</text>
</comment>
<feature type="chain" id="PRO_5047540897" description="Secreted protein" evidence="1">
    <location>
        <begin position="20"/>
        <end position="123"/>
    </location>
</feature>
<gene>
    <name evidence="2" type="ORF">ACFQV2_19045</name>
</gene>
<organism evidence="2 3">
    <name type="scientific">Actinokineospora soli</name>
    <dbReference type="NCBI Taxonomy" id="1048753"/>
    <lineage>
        <taxon>Bacteria</taxon>
        <taxon>Bacillati</taxon>
        <taxon>Actinomycetota</taxon>
        <taxon>Actinomycetes</taxon>
        <taxon>Pseudonocardiales</taxon>
        <taxon>Pseudonocardiaceae</taxon>
        <taxon>Actinokineospora</taxon>
    </lineage>
</organism>
<accession>A0ABW2TPK1</accession>
<name>A0ABW2TPK1_9PSEU</name>
<evidence type="ECO:0008006" key="4">
    <source>
        <dbReference type="Google" id="ProtNLM"/>
    </source>
</evidence>